<feature type="region of interest" description="Disordered" evidence="1">
    <location>
        <begin position="26"/>
        <end position="187"/>
    </location>
</feature>
<sequence>MKKLLIPLIILLLIIGYFMSRSGEHKAKEAYDSMNSPNSGQMNDNSKPAGSGSDSTTPNGTTTPPDGMGDPDAQMPQDSDQTDPTPPGGAGGSGEGSGASGPVPMPGSTGAGSPGDSDAGGPPPVPGANGQSAEMPGSGDNGQADQVIDDASKEADKAVEGAESLDSNIPNSETETDQGMESNSDEP</sequence>
<feature type="compositionally biased region" description="Polar residues" evidence="1">
    <location>
        <begin position="33"/>
        <end position="48"/>
    </location>
</feature>
<evidence type="ECO:0000313" key="2">
    <source>
        <dbReference type="EMBL" id="MFA0790527.1"/>
    </source>
</evidence>
<organism evidence="2 3">
    <name type="scientific">Microbulbifer echini</name>
    <dbReference type="NCBI Taxonomy" id="1529067"/>
    <lineage>
        <taxon>Bacteria</taxon>
        <taxon>Pseudomonadati</taxon>
        <taxon>Pseudomonadota</taxon>
        <taxon>Gammaproteobacteria</taxon>
        <taxon>Cellvibrionales</taxon>
        <taxon>Microbulbiferaceae</taxon>
        <taxon>Microbulbifer</taxon>
    </lineage>
</organism>
<feature type="compositionally biased region" description="Gly residues" evidence="1">
    <location>
        <begin position="88"/>
        <end position="99"/>
    </location>
</feature>
<name>A0ABV4NLT9_9GAMM</name>
<dbReference type="Proteomes" id="UP001569414">
    <property type="component" value="Unassembled WGS sequence"/>
</dbReference>
<feature type="compositionally biased region" description="Basic and acidic residues" evidence="1">
    <location>
        <begin position="150"/>
        <end position="160"/>
    </location>
</feature>
<keyword evidence="3" id="KW-1185">Reference proteome</keyword>
<proteinExistence type="predicted"/>
<feature type="compositionally biased region" description="Low complexity" evidence="1">
    <location>
        <begin position="50"/>
        <end position="83"/>
    </location>
</feature>
<dbReference type="RefSeq" id="WP_371843247.1">
    <property type="nucleotide sequence ID" value="NZ_JBGMEL010000006.1"/>
</dbReference>
<reference evidence="2 3" key="1">
    <citation type="submission" date="2024-08" db="EMBL/GenBank/DDBJ databases">
        <authorList>
            <person name="Ishaq N."/>
        </authorList>
    </citation>
    <scope>NUCLEOTIDE SEQUENCE [LARGE SCALE GENOMIC DNA]</scope>
    <source>
        <strain evidence="2 3">JCM 30400</strain>
    </source>
</reference>
<protein>
    <submittedName>
        <fullName evidence="2">Uncharacterized protein</fullName>
    </submittedName>
</protein>
<dbReference type="EMBL" id="JBGMEL010000006">
    <property type="protein sequence ID" value="MFA0790527.1"/>
    <property type="molecule type" value="Genomic_DNA"/>
</dbReference>
<feature type="compositionally biased region" description="Acidic residues" evidence="1">
    <location>
        <begin position="174"/>
        <end position="187"/>
    </location>
</feature>
<comment type="caution">
    <text evidence="2">The sequence shown here is derived from an EMBL/GenBank/DDBJ whole genome shotgun (WGS) entry which is preliminary data.</text>
</comment>
<evidence type="ECO:0000256" key="1">
    <source>
        <dbReference type="SAM" id="MobiDB-lite"/>
    </source>
</evidence>
<evidence type="ECO:0000313" key="3">
    <source>
        <dbReference type="Proteomes" id="UP001569414"/>
    </source>
</evidence>
<accession>A0ABV4NLT9</accession>
<gene>
    <name evidence="2" type="ORF">ACCI51_08200</name>
</gene>